<dbReference type="PANTHER" id="PTHR10887:SF495">
    <property type="entry name" value="HELICASE SENATAXIN ISOFORM X1-RELATED"/>
    <property type="match status" value="1"/>
</dbReference>
<reference evidence="7 8" key="1">
    <citation type="journal article" date="2024" name="Ann. Entomol. Soc. Am.">
        <title>Genomic analyses of the southern and eastern yellowjacket wasps (Hymenoptera: Vespidae) reveal evolutionary signatures of social life.</title>
        <authorList>
            <person name="Catto M.A."/>
            <person name="Caine P.B."/>
            <person name="Orr S.E."/>
            <person name="Hunt B.G."/>
            <person name="Goodisman M.A.D."/>
        </authorList>
    </citation>
    <scope>NUCLEOTIDE SEQUENCE [LARGE SCALE GENOMIC DNA]</scope>
    <source>
        <strain evidence="7">232</strain>
        <tissue evidence="7">Head and thorax</tissue>
    </source>
</reference>
<feature type="domain" description="FHA" evidence="6">
    <location>
        <begin position="29"/>
        <end position="78"/>
    </location>
</feature>
<evidence type="ECO:0000256" key="4">
    <source>
        <dbReference type="ARBA" id="ARBA00022840"/>
    </source>
</evidence>
<keyword evidence="8" id="KW-1185">Reference proteome</keyword>
<dbReference type="FunFam" id="3.40.50.300:FF:000326">
    <property type="entry name" value="P-loop containing nucleoside triphosphate hydrolase"/>
    <property type="match status" value="1"/>
</dbReference>
<dbReference type="PROSITE" id="PS50006">
    <property type="entry name" value="FHA_DOMAIN"/>
    <property type="match status" value="1"/>
</dbReference>
<keyword evidence="4" id="KW-0067">ATP-binding</keyword>
<dbReference type="Pfam" id="PF13086">
    <property type="entry name" value="AAA_11"/>
    <property type="match status" value="1"/>
</dbReference>
<keyword evidence="2" id="KW-0378">Hydrolase</keyword>
<dbReference type="GO" id="GO:0004386">
    <property type="term" value="F:helicase activity"/>
    <property type="evidence" value="ECO:0007669"/>
    <property type="project" value="UniProtKB-KW"/>
</dbReference>
<dbReference type="SUPFAM" id="SSF52540">
    <property type="entry name" value="P-loop containing nucleoside triphosphate hydrolases"/>
    <property type="match status" value="1"/>
</dbReference>
<dbReference type="InterPro" id="IPR041679">
    <property type="entry name" value="DNA2/NAM7-like_C"/>
</dbReference>
<dbReference type="SUPFAM" id="SSF49879">
    <property type="entry name" value="SMAD/FHA domain"/>
    <property type="match status" value="1"/>
</dbReference>
<dbReference type="PANTHER" id="PTHR10887">
    <property type="entry name" value="DNA2/NAM7 HELICASE FAMILY"/>
    <property type="match status" value="1"/>
</dbReference>
<organism evidence="7 8">
    <name type="scientific">Vespula maculifrons</name>
    <name type="common">Eastern yellow jacket</name>
    <name type="synonym">Wasp</name>
    <dbReference type="NCBI Taxonomy" id="7453"/>
    <lineage>
        <taxon>Eukaryota</taxon>
        <taxon>Metazoa</taxon>
        <taxon>Ecdysozoa</taxon>
        <taxon>Arthropoda</taxon>
        <taxon>Hexapoda</taxon>
        <taxon>Insecta</taxon>
        <taxon>Pterygota</taxon>
        <taxon>Neoptera</taxon>
        <taxon>Endopterygota</taxon>
        <taxon>Hymenoptera</taxon>
        <taxon>Apocrita</taxon>
        <taxon>Aculeata</taxon>
        <taxon>Vespoidea</taxon>
        <taxon>Vespidae</taxon>
        <taxon>Vespinae</taxon>
        <taxon>Vespula</taxon>
    </lineage>
</organism>
<dbReference type="InterPro" id="IPR041677">
    <property type="entry name" value="DNA2/NAM7_AAA_11"/>
</dbReference>
<dbReference type="GO" id="GO:0016787">
    <property type="term" value="F:hydrolase activity"/>
    <property type="evidence" value="ECO:0007669"/>
    <property type="project" value="UniProtKB-KW"/>
</dbReference>
<dbReference type="EMBL" id="JAYRBN010000056">
    <property type="protein sequence ID" value="KAL2743018.1"/>
    <property type="molecule type" value="Genomic_DNA"/>
</dbReference>
<dbReference type="Pfam" id="PF13087">
    <property type="entry name" value="AAA_12"/>
    <property type="match status" value="1"/>
</dbReference>
<evidence type="ECO:0000313" key="7">
    <source>
        <dbReference type="EMBL" id="KAL2743018.1"/>
    </source>
</evidence>
<accession>A0ABD2CD75</accession>
<keyword evidence="5" id="KW-0175">Coiled coil</keyword>
<gene>
    <name evidence="7" type="ORF">V1477_008507</name>
</gene>
<comment type="caution">
    <text evidence="7">The sequence shown here is derived from an EMBL/GenBank/DDBJ whole genome shotgun (WGS) entry which is preliminary data.</text>
</comment>
<dbReference type="GO" id="GO:0005524">
    <property type="term" value="F:ATP binding"/>
    <property type="evidence" value="ECO:0007669"/>
    <property type="project" value="UniProtKB-KW"/>
</dbReference>
<evidence type="ECO:0000256" key="2">
    <source>
        <dbReference type="ARBA" id="ARBA00022801"/>
    </source>
</evidence>
<protein>
    <submittedName>
        <fullName evidence="7">Helicase sen1</fullName>
    </submittedName>
</protein>
<dbReference type="GO" id="GO:0005694">
    <property type="term" value="C:chromosome"/>
    <property type="evidence" value="ECO:0007669"/>
    <property type="project" value="UniProtKB-ARBA"/>
</dbReference>
<feature type="coiled-coil region" evidence="5">
    <location>
        <begin position="1360"/>
        <end position="1387"/>
    </location>
</feature>
<keyword evidence="3 7" id="KW-0347">Helicase</keyword>
<evidence type="ECO:0000256" key="5">
    <source>
        <dbReference type="SAM" id="Coils"/>
    </source>
</evidence>
<dbReference type="Gene3D" id="2.60.200.20">
    <property type="match status" value="1"/>
</dbReference>
<evidence type="ECO:0000259" key="6">
    <source>
        <dbReference type="PROSITE" id="PS50006"/>
    </source>
</evidence>
<proteinExistence type="predicted"/>
<dbReference type="InterPro" id="IPR045055">
    <property type="entry name" value="DNA2/NAM7-like"/>
</dbReference>
<dbReference type="Pfam" id="PF00498">
    <property type="entry name" value="FHA"/>
    <property type="match status" value="1"/>
</dbReference>
<dbReference type="CDD" id="cd18042">
    <property type="entry name" value="DEXXQc_SETX"/>
    <property type="match status" value="1"/>
</dbReference>
<dbReference type="Gene3D" id="3.40.50.300">
    <property type="entry name" value="P-loop containing nucleotide triphosphate hydrolases"/>
    <property type="match status" value="2"/>
</dbReference>
<keyword evidence="1" id="KW-0547">Nucleotide-binding</keyword>
<dbReference type="InterPro" id="IPR008984">
    <property type="entry name" value="SMAD_FHA_dom_sf"/>
</dbReference>
<evidence type="ECO:0000313" key="8">
    <source>
        <dbReference type="Proteomes" id="UP001607303"/>
    </source>
</evidence>
<sequence>MSSNTYYDFLLERIHFPGTFILDEPGKTYTCGRGKENQIICLSLTVSRQHCSFFRNDHEIYVIDLGSSNGIFVNEIKQEARHMVKLNDNDIIGIGCPNSDMINKDMFIYKVTFIARNKTLTDEKYTAISKTPLCKDTLTENIDKSCHSLLSEHDVNKSFDLVSSNEISELSKNITESCQIKTLNKKIDNGTKKINSNQEIKLINTCSESNTIQQNITHLDTNHDNKYQKKNDASIHKNLSKVNSKESALNKTFQTITEKEVICIDLSNNIHTKIVQKNNNDKTKDTRRSKSVDKKICHENNAIFINDIDDASVYADIGNNIKIQQNYSENMKTQSELDDDLKKDNKLWIKESGLKRSKDGLINIVHNGNYLIKMKDKIIIEDDGKTIENSIKNSNNYTESTIKLKQVNQEPKLRFSEIDIVNFSDDEENVFPCSQLFDSNMDVNSEIKKEIKQEYNDNHDEDINRLDDTEIIISLSDSEDEDNIWLHRLSRSQLSNDTISNNDKMKHTIQTIKDKSTDIDVIDEDVKNIIKESNENINDALNLNDVLDDSIETSRNHEIKEHKKDTEKNTKKECTNTEHFKNSNKLHTVKKHSSDVSLDARKTKIDDNIFNKEQENNDKTNHSLDKKQSIINNNTNDSVVKHTLHSKKIKSITRKRPQIIDAPHMPVKKKRGRNTYDMDSYTTEDKLKEDLNVGKGKKSGLLWSDNLGSDKSKKFLLSKEEKKKLIENRKNKLKQIAAENRKVTKSEPLKLSVSKPIVKVSLKSRSDFLIDEIRSKKKLNKPSVKKSVENKKCKDNTVNINTRKDINVLPSISHLKIKKQIPSYKETLNNVTKHLQQSLSVTDGNDAQLNEDNKSNTNLNKFENMENDETFCTTKSKSIEATTILNLKTEVKTQKNVKMQKENRSPNRQVTNQIGKKKKSVSFNNCPEIHEYEIEPQNILKKLIGKDAPIPVDKLSFKRFTETNYPKIEQFLLRIFFWNPVWLEEQQYLKQMPPILKENELHPMLTYYKSYNDYYKIAEPLLLLEIWYGITKEFEMLEKNVKRPTMMCSIMENSFKKIYVASTNIYLSSLAVQVLVTKENLFKQIHPNYGDLVFFEYIKNEKGKYIFQKVFAYVTSMNETIITSSTKYNKDLENHVKGPYALLTYTIITRNVEENFIIKNRIQRIRTVTYLRSNIRMIQAIQYLPQSPLINLILYPKVEAFQLPKIEVHNHQLITKVKLPKVYGTQDKLNQIQLEAVSRVTGAVIQKEPKICLIQGPPGTGKSKVIVNIITEILYGNNRYQNSKAALRILVCAPSNAAIDEIVLRLLAVRATIKQNRFKMVRIGKTETMHLTVKDISLTELGKRDVKRMTANYSSKNIPIDSFEEEKKLLEARINSLKCEIANSQKIDDVYKKYLKLKLIDMNAKYELLENHKSINEMNTKELAKFQRVAERRILECADIITCTLSSCYTNQMESIFGGNKEKISVCIVDEATQSCEAENLIPLLLGVNTLVLVGDPNQLPATIISQQAKKFGLDQSLFSRIQNAFQNLKNNPIIMLTTQYRMAYAISYFPNKYFYGGKLKNEVENILTFPFHNYRVFNINSNQNTDKFSNTNEAEFISNIILCMMNNITLKKWEFNISIGVLTPYNNQKYLISEKINEKISALSENIQKRFTVEINTVDSFQGQERDIILMSCVRSHGIGFLSDPQRLCVALTRAKHSLILCGNFNTLMRDQMWNALISDSKLRKIYFNINSNASLNEIKQHIIK</sequence>
<evidence type="ECO:0000256" key="3">
    <source>
        <dbReference type="ARBA" id="ARBA00022806"/>
    </source>
</evidence>
<dbReference type="CDD" id="cd18808">
    <property type="entry name" value="SF1_C_Upf1"/>
    <property type="match status" value="1"/>
</dbReference>
<dbReference type="InterPro" id="IPR027417">
    <property type="entry name" value="P-loop_NTPase"/>
</dbReference>
<dbReference type="SMART" id="SM00240">
    <property type="entry name" value="FHA"/>
    <property type="match status" value="1"/>
</dbReference>
<dbReference type="InterPro" id="IPR047187">
    <property type="entry name" value="SF1_C_Upf1"/>
</dbReference>
<dbReference type="InterPro" id="IPR000253">
    <property type="entry name" value="FHA_dom"/>
</dbReference>
<evidence type="ECO:0000256" key="1">
    <source>
        <dbReference type="ARBA" id="ARBA00022741"/>
    </source>
</evidence>
<dbReference type="CDD" id="cd00060">
    <property type="entry name" value="FHA"/>
    <property type="match status" value="1"/>
</dbReference>
<name>A0ABD2CD75_VESMC</name>
<dbReference type="Proteomes" id="UP001607303">
    <property type="component" value="Unassembled WGS sequence"/>
</dbReference>